<evidence type="ECO:0000313" key="2">
    <source>
        <dbReference type="EMBL" id="AHI23248.1"/>
    </source>
</evidence>
<dbReference type="InterPro" id="IPR001900">
    <property type="entry name" value="RNase_II/R"/>
</dbReference>
<dbReference type="KEGG" id="cvt:B843_09315"/>
<dbReference type="Proteomes" id="UP000019222">
    <property type="component" value="Chromosome"/>
</dbReference>
<keyword evidence="3" id="KW-1185">Reference proteome</keyword>
<dbReference type="HOGENOM" id="CLU_038135_1_0_11"/>
<dbReference type="GO" id="GO:0004540">
    <property type="term" value="F:RNA nuclease activity"/>
    <property type="evidence" value="ECO:0007669"/>
    <property type="project" value="InterPro"/>
</dbReference>
<organism evidence="2 3">
    <name type="scientific">Corynebacterium vitaeruminis DSM 20294</name>
    <dbReference type="NCBI Taxonomy" id="1224164"/>
    <lineage>
        <taxon>Bacteria</taxon>
        <taxon>Bacillati</taxon>
        <taxon>Actinomycetota</taxon>
        <taxon>Actinomycetes</taxon>
        <taxon>Mycobacteriales</taxon>
        <taxon>Corynebacteriaceae</taxon>
        <taxon>Corynebacterium</taxon>
    </lineage>
</organism>
<dbReference type="Pfam" id="PF18614">
    <property type="entry name" value="RNase_II_C_S1"/>
    <property type="match status" value="1"/>
</dbReference>
<dbReference type="Pfam" id="PF00773">
    <property type="entry name" value="RNB"/>
    <property type="match status" value="1"/>
</dbReference>
<dbReference type="InterPro" id="IPR040596">
    <property type="entry name" value="RNase_II_C_S1"/>
</dbReference>
<name>W5Y9P4_9CORY</name>
<dbReference type="SUPFAM" id="SSF50249">
    <property type="entry name" value="Nucleic acid-binding proteins"/>
    <property type="match status" value="1"/>
</dbReference>
<feature type="domain" description="RNB" evidence="1">
    <location>
        <begin position="42"/>
        <end position="361"/>
    </location>
</feature>
<dbReference type="eggNOG" id="COG0557">
    <property type="taxonomic scope" value="Bacteria"/>
</dbReference>
<dbReference type="RefSeq" id="WP_025253261.1">
    <property type="nucleotide sequence ID" value="NZ_CP004353.1"/>
</dbReference>
<reference evidence="2 3" key="1">
    <citation type="submission" date="2013-02" db="EMBL/GenBank/DDBJ databases">
        <title>The complete genome sequence of Corynebacterium vitaeruminis DSM 20294.</title>
        <authorList>
            <person name="Ruckert C."/>
            <person name="Albersmeier A."/>
            <person name="Kalinowski J."/>
        </authorList>
    </citation>
    <scope>NUCLEOTIDE SEQUENCE [LARGE SCALE GENOMIC DNA]</scope>
    <source>
        <strain evidence="3">ATCC 10234</strain>
    </source>
</reference>
<dbReference type="InterPro" id="IPR012340">
    <property type="entry name" value="NA-bd_OB-fold"/>
</dbReference>
<dbReference type="GO" id="GO:0003723">
    <property type="term" value="F:RNA binding"/>
    <property type="evidence" value="ECO:0007669"/>
    <property type="project" value="InterPro"/>
</dbReference>
<gene>
    <name evidence="2" type="ORF">B843_09315</name>
</gene>
<sequence length="468" mass="50608">MKLYAATLDFHAIADEYGVSVAFPEAVEREAGRLVDRFAGQRVDKRDIELVTIDPVGSMDLDQALCIEKREGGYRVYYAIADVAAYVTPDSEVGRESLKRGQTIYLPDEPARLHPTALSEDAASLLPDVDRAAVLWSIDLDEAAEVTGVTCERCIVHSRARLDYEGVQRDMDAGTAHPSIEHLAAVGELREKSALRRNAINLRTPSQTLARDEQHEITLELEPRLKSMDYNSEISLLAGMCAGEMMAKAGAGLLRTLAPADDAALAKFRKVATALEFDVPDFLDEHGAAELLAIVDADSPRGMALMREAQKLLRGAGYQKLGGEEPVVHAGVGGYYAHVTAPLRRLADRYATEFCLALCAGTEVPQWAAEGLDQVIEAMGSSSQLASTVDRACLDLTEAVVLEPWTGSNFQAVVLESNEERGAARLFIEQPPVMGNCVGAPPIGTGAVVTLVKADRETRTVSFAWPAD</sequence>
<accession>W5Y9P4</accession>
<dbReference type="STRING" id="1224164.B843_09315"/>
<dbReference type="GO" id="GO:0006402">
    <property type="term" value="P:mRNA catabolic process"/>
    <property type="evidence" value="ECO:0007669"/>
    <property type="project" value="TreeGrafter"/>
</dbReference>
<protein>
    <submittedName>
        <fullName evidence="2">Ribonuclease R</fullName>
    </submittedName>
</protein>
<dbReference type="PATRIC" id="fig|1224164.3.peg.1882"/>
<dbReference type="PANTHER" id="PTHR23355:SF9">
    <property type="entry name" value="DIS3-LIKE EXONUCLEASE 2"/>
    <property type="match status" value="1"/>
</dbReference>
<proteinExistence type="predicted"/>
<dbReference type="InterPro" id="IPR050180">
    <property type="entry name" value="RNR_Ribonuclease"/>
</dbReference>
<dbReference type="PANTHER" id="PTHR23355">
    <property type="entry name" value="RIBONUCLEASE"/>
    <property type="match status" value="1"/>
</dbReference>
<evidence type="ECO:0000259" key="1">
    <source>
        <dbReference type="SMART" id="SM00955"/>
    </source>
</evidence>
<dbReference type="EMBL" id="CP004353">
    <property type="protein sequence ID" value="AHI23248.1"/>
    <property type="molecule type" value="Genomic_DNA"/>
</dbReference>
<evidence type="ECO:0000313" key="3">
    <source>
        <dbReference type="Proteomes" id="UP000019222"/>
    </source>
</evidence>
<dbReference type="SMART" id="SM00955">
    <property type="entry name" value="RNB"/>
    <property type="match status" value="1"/>
</dbReference>
<dbReference type="AlphaFoldDB" id="W5Y9P4"/>